<name>A0A1Y2EVT9_9BASI</name>
<comment type="caution">
    <text evidence="2">The sequence shown here is derived from an EMBL/GenBank/DDBJ whole genome shotgun (WGS) entry which is preliminary data.</text>
</comment>
<proteinExistence type="predicted"/>
<protein>
    <submittedName>
        <fullName evidence="2">Uncharacterized protein</fullName>
    </submittedName>
</protein>
<feature type="region of interest" description="Disordered" evidence="1">
    <location>
        <begin position="113"/>
        <end position="135"/>
    </location>
</feature>
<accession>A0A1Y2EVT9</accession>
<keyword evidence="3" id="KW-1185">Reference proteome</keyword>
<gene>
    <name evidence="2" type="ORF">BCR35DRAFT_306198</name>
</gene>
<organism evidence="2 3">
    <name type="scientific">Leucosporidium creatinivorum</name>
    <dbReference type="NCBI Taxonomy" id="106004"/>
    <lineage>
        <taxon>Eukaryota</taxon>
        <taxon>Fungi</taxon>
        <taxon>Dikarya</taxon>
        <taxon>Basidiomycota</taxon>
        <taxon>Pucciniomycotina</taxon>
        <taxon>Microbotryomycetes</taxon>
        <taxon>Leucosporidiales</taxon>
        <taxon>Leucosporidium</taxon>
    </lineage>
</organism>
<dbReference type="InParanoid" id="A0A1Y2EVT9"/>
<evidence type="ECO:0000256" key="1">
    <source>
        <dbReference type="SAM" id="MobiDB-lite"/>
    </source>
</evidence>
<dbReference type="AlphaFoldDB" id="A0A1Y2EVT9"/>
<evidence type="ECO:0000313" key="2">
    <source>
        <dbReference type="EMBL" id="ORY75680.1"/>
    </source>
</evidence>
<sequence length="220" mass="23184">MGPSCETRASLCIARARLEARRGWRALRREWRIADDGGNGPGREGEGTARFARRWPPAAAGLLARELEQGRVREAWIGGGACCIANWQLFSPSEASYVSRTLSKPSFGALHSDRRARSAADAPSRLQDPPGLGGGAEGVALFRSPSVRDETVASASFCEGARREGRSACALPSPNSSSLDTHLASRASRSASSPLLVVGAVVSPCISTSADPDFSSEFAI</sequence>
<dbReference type="Proteomes" id="UP000193467">
    <property type="component" value="Unassembled WGS sequence"/>
</dbReference>
<evidence type="ECO:0000313" key="3">
    <source>
        <dbReference type="Proteomes" id="UP000193467"/>
    </source>
</evidence>
<reference evidence="2 3" key="1">
    <citation type="submission" date="2016-07" db="EMBL/GenBank/DDBJ databases">
        <title>Pervasive Adenine N6-methylation of Active Genes in Fungi.</title>
        <authorList>
            <consortium name="DOE Joint Genome Institute"/>
            <person name="Mondo S.J."/>
            <person name="Dannebaum R.O."/>
            <person name="Kuo R.C."/>
            <person name="Labutti K."/>
            <person name="Haridas S."/>
            <person name="Kuo A."/>
            <person name="Salamov A."/>
            <person name="Ahrendt S.R."/>
            <person name="Lipzen A."/>
            <person name="Sullivan W."/>
            <person name="Andreopoulos W.B."/>
            <person name="Clum A."/>
            <person name="Lindquist E."/>
            <person name="Daum C."/>
            <person name="Ramamoorthy G.K."/>
            <person name="Gryganskyi A."/>
            <person name="Culley D."/>
            <person name="Magnuson J.K."/>
            <person name="James T.Y."/>
            <person name="O'Malley M.A."/>
            <person name="Stajich J.E."/>
            <person name="Spatafora J.W."/>
            <person name="Visel A."/>
            <person name="Grigoriev I.V."/>
        </authorList>
    </citation>
    <scope>NUCLEOTIDE SEQUENCE [LARGE SCALE GENOMIC DNA]</scope>
    <source>
        <strain evidence="2 3">62-1032</strain>
    </source>
</reference>
<dbReference type="EMBL" id="MCGR01000037">
    <property type="protein sequence ID" value="ORY75680.1"/>
    <property type="molecule type" value="Genomic_DNA"/>
</dbReference>